<dbReference type="Gene3D" id="2.40.50.140">
    <property type="entry name" value="Nucleic acid-binding proteins"/>
    <property type="match status" value="1"/>
</dbReference>
<evidence type="ECO:0000313" key="3">
    <source>
        <dbReference type="Proteomes" id="UP000283530"/>
    </source>
</evidence>
<protein>
    <submittedName>
        <fullName evidence="2">Aspartate--tRNA ligase 2, cytoplasmic-like protein</fullName>
    </submittedName>
</protein>
<reference evidence="2 3" key="1">
    <citation type="journal article" date="2019" name="Nat. Plants">
        <title>Stout camphor tree genome fills gaps in understanding of flowering plant genome evolution.</title>
        <authorList>
            <person name="Chaw S.M."/>
            <person name="Liu Y.C."/>
            <person name="Wu Y.W."/>
            <person name="Wang H.Y."/>
            <person name="Lin C.I."/>
            <person name="Wu C.S."/>
            <person name="Ke H.M."/>
            <person name="Chang L.Y."/>
            <person name="Hsu C.Y."/>
            <person name="Yang H.T."/>
            <person name="Sudianto E."/>
            <person name="Hsu M.H."/>
            <person name="Wu K.P."/>
            <person name="Wang L.N."/>
            <person name="Leebens-Mack J.H."/>
            <person name="Tsai I.J."/>
        </authorList>
    </citation>
    <scope>NUCLEOTIDE SEQUENCE [LARGE SCALE GENOMIC DNA]</scope>
    <source>
        <strain evidence="3">cv. Chaw 1501</strain>
        <tissue evidence="2">Young leaves</tissue>
    </source>
</reference>
<accession>A0A3S3PIW2</accession>
<dbReference type="GO" id="GO:0016874">
    <property type="term" value="F:ligase activity"/>
    <property type="evidence" value="ECO:0007669"/>
    <property type="project" value="UniProtKB-KW"/>
</dbReference>
<comment type="caution">
    <text evidence="2">The sequence shown here is derived from an EMBL/GenBank/DDBJ whole genome shotgun (WGS) entry which is preliminary data.</text>
</comment>
<sequence>MEMISSLKLAWLTICEAHFKTFHGGLGRRGATNWGRRVTIASPNFISSLLWKTTKKEEEKLGGRHERNASVLRQKVKSDGKIKEGGRGPRQQKGRAKRSSKGRESHEASDASRWSEADPLAGKYGEMALSYAQSKKVTGRRWTEVESLVEELKDEDVLIRGWVQNTAF</sequence>
<evidence type="ECO:0000313" key="2">
    <source>
        <dbReference type="EMBL" id="RWR91561.1"/>
    </source>
</evidence>
<evidence type="ECO:0000256" key="1">
    <source>
        <dbReference type="SAM" id="MobiDB-lite"/>
    </source>
</evidence>
<feature type="compositionally biased region" description="Basic and acidic residues" evidence="1">
    <location>
        <begin position="101"/>
        <end position="116"/>
    </location>
</feature>
<keyword evidence="2" id="KW-0436">Ligase</keyword>
<organism evidence="2 3">
    <name type="scientific">Cinnamomum micranthum f. kanehirae</name>
    <dbReference type="NCBI Taxonomy" id="337451"/>
    <lineage>
        <taxon>Eukaryota</taxon>
        <taxon>Viridiplantae</taxon>
        <taxon>Streptophyta</taxon>
        <taxon>Embryophyta</taxon>
        <taxon>Tracheophyta</taxon>
        <taxon>Spermatophyta</taxon>
        <taxon>Magnoliopsida</taxon>
        <taxon>Magnoliidae</taxon>
        <taxon>Laurales</taxon>
        <taxon>Lauraceae</taxon>
        <taxon>Cinnamomum</taxon>
    </lineage>
</organism>
<feature type="compositionally biased region" description="Basic and acidic residues" evidence="1">
    <location>
        <begin position="76"/>
        <end position="87"/>
    </location>
</feature>
<dbReference type="AlphaFoldDB" id="A0A3S3PIW2"/>
<keyword evidence="3" id="KW-1185">Reference proteome</keyword>
<dbReference type="STRING" id="337451.A0A3S3PIW2"/>
<dbReference type="InterPro" id="IPR012340">
    <property type="entry name" value="NA-bd_OB-fold"/>
</dbReference>
<dbReference type="OrthoDB" id="927523at2759"/>
<feature type="region of interest" description="Disordered" evidence="1">
    <location>
        <begin position="58"/>
        <end position="116"/>
    </location>
</feature>
<name>A0A3S3PIW2_9MAGN</name>
<dbReference type="EMBL" id="QPKB01000008">
    <property type="protein sequence ID" value="RWR91561.1"/>
    <property type="molecule type" value="Genomic_DNA"/>
</dbReference>
<gene>
    <name evidence="2" type="ORF">CKAN_02072200</name>
</gene>
<feature type="compositionally biased region" description="Basic and acidic residues" evidence="1">
    <location>
        <begin position="58"/>
        <end position="68"/>
    </location>
</feature>
<proteinExistence type="predicted"/>
<dbReference type="Proteomes" id="UP000283530">
    <property type="component" value="Unassembled WGS sequence"/>
</dbReference>
<feature type="compositionally biased region" description="Basic residues" evidence="1">
    <location>
        <begin position="90"/>
        <end position="100"/>
    </location>
</feature>